<proteinExistence type="predicted"/>
<name>A0A0U5EU10_9BACT</name>
<dbReference type="EMBL" id="LN879502">
    <property type="protein sequence ID" value="CUI17744.1"/>
    <property type="molecule type" value="Genomic_DNA"/>
</dbReference>
<dbReference type="Proteomes" id="UP000069902">
    <property type="component" value="Chromosome cPNK"/>
</dbReference>
<dbReference type="AlphaFoldDB" id="A0A0U5EU10"/>
<protein>
    <submittedName>
        <fullName evidence="1">Uncharacterized protein</fullName>
    </submittedName>
</protein>
<keyword evidence="2" id="KW-1185">Reference proteome</keyword>
<accession>A0A0U5EU10</accession>
<reference evidence="2" key="1">
    <citation type="submission" date="2015-09" db="EMBL/GenBank/DDBJ databases">
        <authorList>
            <person name="Bertelli C."/>
        </authorList>
    </citation>
    <scope>NUCLEOTIDE SEQUENCE [LARGE SCALE GENOMIC DNA]</scope>
    <source>
        <strain evidence="2">KNic</strain>
    </source>
</reference>
<dbReference type="STRING" id="389348.PNK_2141"/>
<organism evidence="1 2">
    <name type="scientific">Candidatus Protochlamydia naegleriophila</name>
    <dbReference type="NCBI Taxonomy" id="389348"/>
    <lineage>
        <taxon>Bacteria</taxon>
        <taxon>Pseudomonadati</taxon>
        <taxon>Chlamydiota</taxon>
        <taxon>Chlamydiia</taxon>
        <taxon>Parachlamydiales</taxon>
        <taxon>Parachlamydiaceae</taxon>
        <taxon>Candidatus Protochlamydia</taxon>
    </lineage>
</organism>
<dbReference type="KEGG" id="pnl:PNK_2141"/>
<evidence type="ECO:0000313" key="2">
    <source>
        <dbReference type="Proteomes" id="UP000069902"/>
    </source>
</evidence>
<dbReference type="PATRIC" id="fig|389348.3.peg.2408"/>
<sequence>MSVHPPLSVRFKAAPPLQASKWLKCPVLLDIDEMEDLFRALGDFWIFSVSGVLPSAEGEMTQAAFLTEYGRYIEALKRGEFPDEQRARPYFSTVFTTSTDALYEVVLPNQQKLIRVERPVIQLQSHRFDYSPVDGKFRSMVLGQNSIQWGIQFSYPQLFQDAACQVKQVRESEEFPNTVLFKRMQKWVRDHTTATPFLVENNRVNVPIRLGKTCFGWINQHPQLQAKGLVVLHHK</sequence>
<evidence type="ECO:0000313" key="1">
    <source>
        <dbReference type="EMBL" id="CUI17744.1"/>
    </source>
</evidence>
<gene>
    <name evidence="1" type="ORF">PNK_2141</name>
</gene>
<dbReference type="RefSeq" id="WP_032124462.1">
    <property type="nucleotide sequence ID" value="NZ_LN879502.1"/>
</dbReference>
<dbReference type="InParanoid" id="A0A0U5EU10"/>